<name>W6Y9D6_COCC2</name>
<reference evidence="7 8" key="1">
    <citation type="journal article" date="2013" name="PLoS Genet.">
        <title>Comparative genome structure, secondary metabolite, and effector coding capacity across Cochliobolus pathogens.</title>
        <authorList>
            <person name="Condon B.J."/>
            <person name="Leng Y."/>
            <person name="Wu D."/>
            <person name="Bushley K.E."/>
            <person name="Ohm R.A."/>
            <person name="Otillar R."/>
            <person name="Martin J."/>
            <person name="Schackwitz W."/>
            <person name="Grimwood J."/>
            <person name="MohdZainudin N."/>
            <person name="Xue C."/>
            <person name="Wang R."/>
            <person name="Manning V.A."/>
            <person name="Dhillon B."/>
            <person name="Tu Z.J."/>
            <person name="Steffenson B.J."/>
            <person name="Salamov A."/>
            <person name="Sun H."/>
            <person name="Lowry S."/>
            <person name="LaButti K."/>
            <person name="Han J."/>
            <person name="Copeland A."/>
            <person name="Lindquist E."/>
            <person name="Barry K."/>
            <person name="Schmutz J."/>
            <person name="Baker S.E."/>
            <person name="Ciuffetti L.M."/>
            <person name="Grigoriev I.V."/>
            <person name="Zhong S."/>
            <person name="Turgeon B.G."/>
        </authorList>
    </citation>
    <scope>NUCLEOTIDE SEQUENCE [LARGE SCALE GENOMIC DNA]</scope>
    <source>
        <strain evidence="7 8">26-R-13</strain>
    </source>
</reference>
<gene>
    <name evidence="7" type="ORF">COCCADRAFT_94281</name>
</gene>
<dbReference type="Gene3D" id="3.40.50.1820">
    <property type="entry name" value="alpha/beta hydrolase"/>
    <property type="match status" value="1"/>
</dbReference>
<evidence type="ECO:0000256" key="1">
    <source>
        <dbReference type="ARBA" id="ARBA00004275"/>
    </source>
</evidence>
<dbReference type="AlphaFoldDB" id="W6Y9D6"/>
<dbReference type="InterPro" id="IPR000073">
    <property type="entry name" value="AB_hydrolase_1"/>
</dbReference>
<dbReference type="eggNOG" id="ENOG502QS8H">
    <property type="taxonomic scope" value="Eukaryota"/>
</dbReference>
<organism evidence="7 8">
    <name type="scientific">Cochliobolus carbonum (strain 26-R-13)</name>
    <name type="common">Maize leaf spot fungus</name>
    <name type="synonym">Bipolaris zeicola</name>
    <dbReference type="NCBI Taxonomy" id="930089"/>
    <lineage>
        <taxon>Eukaryota</taxon>
        <taxon>Fungi</taxon>
        <taxon>Dikarya</taxon>
        <taxon>Ascomycota</taxon>
        <taxon>Pezizomycotina</taxon>
        <taxon>Dothideomycetes</taxon>
        <taxon>Pleosporomycetidae</taxon>
        <taxon>Pleosporales</taxon>
        <taxon>Pleosporineae</taxon>
        <taxon>Pleosporaceae</taxon>
        <taxon>Bipolaris</taxon>
    </lineage>
</organism>
<dbReference type="HOGENOM" id="CLU_020336_49_0_1"/>
<evidence type="ECO:0000256" key="3">
    <source>
        <dbReference type="ARBA" id="ARBA00023026"/>
    </source>
</evidence>
<dbReference type="PANTHER" id="PTHR45763">
    <property type="entry name" value="HYDROLASE, ALPHA/BETA FOLD FAMILY PROTEIN, EXPRESSED-RELATED"/>
    <property type="match status" value="1"/>
</dbReference>
<feature type="compositionally biased region" description="Polar residues" evidence="5">
    <location>
        <begin position="12"/>
        <end position="28"/>
    </location>
</feature>
<evidence type="ECO:0000256" key="4">
    <source>
        <dbReference type="ARBA" id="ARBA00023140"/>
    </source>
</evidence>
<feature type="region of interest" description="Disordered" evidence="5">
    <location>
        <begin position="1"/>
        <end position="28"/>
    </location>
</feature>
<dbReference type="GO" id="GO:0005777">
    <property type="term" value="C:peroxisome"/>
    <property type="evidence" value="ECO:0007669"/>
    <property type="project" value="UniProtKB-SubCell"/>
</dbReference>
<evidence type="ECO:0000256" key="2">
    <source>
        <dbReference type="ARBA" id="ARBA00005668"/>
    </source>
</evidence>
<feature type="domain" description="AB hydrolase-1" evidence="6">
    <location>
        <begin position="52"/>
        <end position="173"/>
    </location>
</feature>
<evidence type="ECO:0000313" key="7">
    <source>
        <dbReference type="EMBL" id="EUC34135.1"/>
    </source>
</evidence>
<dbReference type="PANTHER" id="PTHR45763:SF46">
    <property type="entry name" value="AB HYDROLASE-1 DOMAIN-CONTAINING PROTEIN"/>
    <property type="match status" value="1"/>
</dbReference>
<protein>
    <recommendedName>
        <fullName evidence="6">AB hydrolase-1 domain-containing protein</fullName>
    </recommendedName>
</protein>
<sequence length="331" mass="36997">MESHENKPDPSLNPQNHPPSSYNLDNNSSKTCILPDGRKLGYAEYGSPTGHAILYQHGLPGSRLEASSYHDLAITLNARIIAIDRPGIGLSSAHTSRTLLSWPKDVENLTQHLGLTSYSVLGVSGGGPYALACAFALPATHLKCVSVICGLGPPDMSMWKADMVHWISFPYGWRFAPEFLLEMFFRLDVFGRMELSDEDKLEKMMQPERLASIENTKNRRILSDEAFLKVALRAGRESQRQGFGGVALDGRVVCRGWGFKIEDIRRELPVKLWYGKDDVFIPPNIGIETAARREGAGGKVVLRLEEDDTHYSISQDWKKEQLEAILVEMRE</sequence>
<evidence type="ECO:0000259" key="6">
    <source>
        <dbReference type="Pfam" id="PF00561"/>
    </source>
</evidence>
<dbReference type="KEGG" id="bze:COCCADRAFT_94281"/>
<evidence type="ECO:0000256" key="5">
    <source>
        <dbReference type="SAM" id="MobiDB-lite"/>
    </source>
</evidence>
<keyword evidence="4" id="KW-0576">Peroxisome</keyword>
<dbReference type="Proteomes" id="UP000053841">
    <property type="component" value="Unassembled WGS sequence"/>
</dbReference>
<dbReference type="OrthoDB" id="294702at2759"/>
<accession>W6Y9D6</accession>
<comment type="similarity">
    <text evidence="2">Belongs to the AB hydrolase superfamily. AKT2 hydrolase family.</text>
</comment>
<evidence type="ECO:0000313" key="8">
    <source>
        <dbReference type="Proteomes" id="UP000053841"/>
    </source>
</evidence>
<keyword evidence="8" id="KW-1185">Reference proteome</keyword>
<proteinExistence type="inferred from homology"/>
<dbReference type="SUPFAM" id="SSF53474">
    <property type="entry name" value="alpha/beta-Hydrolases"/>
    <property type="match status" value="1"/>
</dbReference>
<dbReference type="RefSeq" id="XP_007711605.1">
    <property type="nucleotide sequence ID" value="XM_007713415.1"/>
</dbReference>
<dbReference type="Pfam" id="PF00561">
    <property type="entry name" value="Abhydrolase_1"/>
    <property type="match status" value="1"/>
</dbReference>
<dbReference type="EMBL" id="KI964597">
    <property type="protein sequence ID" value="EUC34135.1"/>
    <property type="molecule type" value="Genomic_DNA"/>
</dbReference>
<dbReference type="GeneID" id="19153724"/>
<keyword evidence="3" id="KW-0843">Virulence</keyword>
<dbReference type="InterPro" id="IPR029058">
    <property type="entry name" value="AB_hydrolase_fold"/>
</dbReference>
<comment type="subcellular location">
    <subcellularLocation>
        <location evidence="1">Peroxisome</location>
    </subcellularLocation>
</comment>